<evidence type="ECO:0000256" key="2">
    <source>
        <dbReference type="ARBA" id="ARBA00008226"/>
    </source>
</evidence>
<evidence type="ECO:0000256" key="5">
    <source>
        <dbReference type="ARBA" id="ARBA00022598"/>
    </source>
</evidence>
<dbReference type="EMBL" id="CP022111">
    <property type="protein sequence ID" value="ASG23404.1"/>
    <property type="molecule type" value="Genomic_DNA"/>
</dbReference>
<dbReference type="AlphaFoldDB" id="A0A248JYW3"/>
<dbReference type="RefSeq" id="WP_088873901.1">
    <property type="nucleotide sequence ID" value="NZ_CP022111.1"/>
</dbReference>
<comment type="subcellular location">
    <subcellularLocation>
        <location evidence="1 11">Cytoplasm</location>
    </subcellularLocation>
</comment>
<dbReference type="GO" id="GO:0005829">
    <property type="term" value="C:cytosol"/>
    <property type="evidence" value="ECO:0007669"/>
    <property type="project" value="TreeGrafter"/>
</dbReference>
<evidence type="ECO:0000256" key="6">
    <source>
        <dbReference type="ARBA" id="ARBA00022741"/>
    </source>
</evidence>
<dbReference type="InterPro" id="IPR006194">
    <property type="entry name" value="Gly-tRNA-synth_heterodimer"/>
</dbReference>
<keyword evidence="14" id="KW-1185">Reference proteome</keyword>
<evidence type="ECO:0000256" key="11">
    <source>
        <dbReference type="HAMAP-Rule" id="MF_00255"/>
    </source>
</evidence>
<accession>A0A248JYW3</accession>
<keyword evidence="5 11" id="KW-0436">Ligase</keyword>
<evidence type="ECO:0000313" key="14">
    <source>
        <dbReference type="Proteomes" id="UP000197153"/>
    </source>
</evidence>
<comment type="similarity">
    <text evidence="2 11">Belongs to the class-II aminoacyl-tRNA synthetase family.</text>
</comment>
<dbReference type="InterPro" id="IPR015944">
    <property type="entry name" value="Gly-tRNA-synth_bsu"/>
</dbReference>
<dbReference type="GO" id="GO:0006420">
    <property type="term" value="P:arginyl-tRNA aminoacylation"/>
    <property type="evidence" value="ECO:0007669"/>
    <property type="project" value="InterPro"/>
</dbReference>
<dbReference type="PRINTS" id="PR01045">
    <property type="entry name" value="TRNASYNTHGB"/>
</dbReference>
<comment type="catalytic activity">
    <reaction evidence="10 11">
        <text>tRNA(Gly) + glycine + ATP = glycyl-tRNA(Gly) + AMP + diphosphate</text>
        <dbReference type="Rhea" id="RHEA:16013"/>
        <dbReference type="Rhea" id="RHEA-COMP:9664"/>
        <dbReference type="Rhea" id="RHEA-COMP:9683"/>
        <dbReference type="ChEBI" id="CHEBI:30616"/>
        <dbReference type="ChEBI" id="CHEBI:33019"/>
        <dbReference type="ChEBI" id="CHEBI:57305"/>
        <dbReference type="ChEBI" id="CHEBI:78442"/>
        <dbReference type="ChEBI" id="CHEBI:78522"/>
        <dbReference type="ChEBI" id="CHEBI:456215"/>
        <dbReference type="EC" id="6.1.1.14"/>
    </reaction>
</comment>
<dbReference type="PROSITE" id="PS50861">
    <property type="entry name" value="AA_TRNA_LIGASE_II_GLYAB"/>
    <property type="match status" value="1"/>
</dbReference>
<dbReference type="HAMAP" id="MF_00255">
    <property type="entry name" value="Gly_tRNA_synth_beta"/>
    <property type="match status" value="1"/>
</dbReference>
<evidence type="ECO:0000256" key="9">
    <source>
        <dbReference type="ARBA" id="ARBA00023146"/>
    </source>
</evidence>
<dbReference type="SUPFAM" id="SSF109604">
    <property type="entry name" value="HD-domain/PDEase-like"/>
    <property type="match status" value="1"/>
</dbReference>
<evidence type="ECO:0000313" key="13">
    <source>
        <dbReference type="EMBL" id="ASG23404.1"/>
    </source>
</evidence>
<dbReference type="GO" id="GO:0005524">
    <property type="term" value="F:ATP binding"/>
    <property type="evidence" value="ECO:0007669"/>
    <property type="project" value="UniProtKB-UniRule"/>
</dbReference>
<dbReference type="NCBIfam" id="TIGR00211">
    <property type="entry name" value="glyS"/>
    <property type="match status" value="1"/>
</dbReference>
<gene>
    <name evidence="11" type="primary">glyS</name>
    <name evidence="13" type="ORF">Y958_21620</name>
</gene>
<dbReference type="GO" id="GO:0006426">
    <property type="term" value="P:glycyl-tRNA aminoacylation"/>
    <property type="evidence" value="ECO:0007669"/>
    <property type="project" value="UniProtKB-UniRule"/>
</dbReference>
<keyword evidence="9 11" id="KW-0030">Aminoacyl-tRNA synthetase</keyword>
<dbReference type="PANTHER" id="PTHR30075">
    <property type="entry name" value="GLYCYL-TRNA SYNTHETASE"/>
    <property type="match status" value="1"/>
</dbReference>
<dbReference type="Proteomes" id="UP000197153">
    <property type="component" value="Chromosome 2"/>
</dbReference>
<dbReference type="InterPro" id="IPR008909">
    <property type="entry name" value="DALR_anticod-bd"/>
</dbReference>
<dbReference type="EC" id="6.1.1.14" evidence="11"/>
<dbReference type="GO" id="GO:0004820">
    <property type="term" value="F:glycine-tRNA ligase activity"/>
    <property type="evidence" value="ECO:0007669"/>
    <property type="project" value="UniProtKB-UniRule"/>
</dbReference>
<organism evidence="13 14">
    <name type="scientific">Nitrospirillum viridazoti CBAmc</name>
    <dbReference type="NCBI Taxonomy" id="1441467"/>
    <lineage>
        <taxon>Bacteria</taxon>
        <taxon>Pseudomonadati</taxon>
        <taxon>Pseudomonadota</taxon>
        <taxon>Alphaproteobacteria</taxon>
        <taxon>Rhodospirillales</taxon>
        <taxon>Azospirillaceae</taxon>
        <taxon>Nitrospirillum</taxon>
        <taxon>Nitrospirillum viridazoti</taxon>
    </lineage>
</organism>
<dbReference type="PANTHER" id="PTHR30075:SF2">
    <property type="entry name" value="GLYCINE--TRNA LIGASE, CHLOROPLASTIC_MITOCHONDRIAL 2"/>
    <property type="match status" value="1"/>
</dbReference>
<sequence length="714" mass="76402">MAELLIELFSEEIPARMQVRAADDFKRLVTTKLVDAGLAFTDAIAHSTPRRLTLAVTGLPVRQADVRDERKGPRVGSPDAAVQGFLRGASLASLDQCEQRDTGKGVFWFAVVEKPGGATVDALPGIIDAAIRELPWPKSMRWGNNTFRWVRPLQSILALFDGAVVPGSLTLKTAEPAPEASEGNVCLGGEPTAVTLPYGNTTRGHRFLAPDTLTITDFADYQQKLAGAFVVLDREARKARILEQANALAAAEGLSLRDDPGLLDEVAGLVEWPVGLIGTIDQAFMDVPAEVLTTSMRTHQRYFALETSDGKLAPRFILMANRTTEDGGKAVVAGNERVLRARLSDAKFFWDLDRKVPLEDQAKKLAEITFHAKLGTTAAKVHRVEGLAAVIARAIHADVDATRRAARLAKADLVTGLVGEFPEVQGVVGRYIAYEQGENAAVAEAIADHYKPLGPSDSCPTAPVSVAVALADKIDTLVAFFGIDEKPTGSRDPYALRRAALGVIRLVVENGLRLDLGDLFLVARGQLNLDNAALDGELLAFFADRLVVALREKGVRHDLIAAALSHGTGAGRAEGDLVRLLARVDALAGFVNTDDGANLLAAFRRAANILRIEEKKDGHAHDGVPDATLLQVDEEKALAAALDAARTASEPALAAEDYVGTMAALASLRGPVDAFFDKVTVNADDPALRASRLRLLAGIRRTLNHVADFSVIEG</sequence>
<keyword evidence="4 11" id="KW-0963">Cytoplasm</keyword>
<comment type="subunit">
    <text evidence="3 11">Tetramer of two alpha and two beta subunits.</text>
</comment>
<keyword evidence="7 11" id="KW-0067">ATP-binding</keyword>
<evidence type="ECO:0000256" key="4">
    <source>
        <dbReference type="ARBA" id="ARBA00022490"/>
    </source>
</evidence>
<proteinExistence type="inferred from homology"/>
<evidence type="ECO:0000256" key="3">
    <source>
        <dbReference type="ARBA" id="ARBA00011209"/>
    </source>
</evidence>
<keyword evidence="6 11" id="KW-0547">Nucleotide-binding</keyword>
<dbReference type="GO" id="GO:0004814">
    <property type="term" value="F:arginine-tRNA ligase activity"/>
    <property type="evidence" value="ECO:0007669"/>
    <property type="project" value="InterPro"/>
</dbReference>
<protein>
    <recommendedName>
        <fullName evidence="11">Glycine--tRNA ligase beta subunit</fullName>
        <ecNumber evidence="11">6.1.1.14</ecNumber>
    </recommendedName>
    <alternativeName>
        <fullName evidence="11">Glycyl-tRNA synthetase beta subunit</fullName>
        <shortName evidence="11">GlyRS</shortName>
    </alternativeName>
</protein>
<feature type="domain" description="DALR anticodon binding" evidence="12">
    <location>
        <begin position="600"/>
        <end position="705"/>
    </location>
</feature>
<reference evidence="13 14" key="1">
    <citation type="submission" date="2017-06" db="EMBL/GenBank/DDBJ databases">
        <title>Complete genome sequence of Nitrospirillum amazonense strain CBAmC, an endophytic nitrogen-fixing and plant growth-promoting bacterium, isolated from sugarcane.</title>
        <authorList>
            <person name="Schwab S."/>
            <person name="dos Santos Teixeira K.R."/>
            <person name="Simoes Araujo J.L."/>
            <person name="Soares Vidal M."/>
            <person name="Borges de Freitas H.R."/>
            <person name="Rivello Crivelaro A.L."/>
            <person name="Bueno de Camargo Nunes A."/>
            <person name="dos Santos C.M."/>
            <person name="Palmeira da Silva Rosa D."/>
            <person name="da Silva Padilha D."/>
            <person name="da Silva E."/>
            <person name="Araujo Terra L."/>
            <person name="Soares Mendes V."/>
            <person name="Farinelli L."/>
            <person name="Magalhaes Cruz L."/>
            <person name="Baldani J.I."/>
        </authorList>
    </citation>
    <scope>NUCLEOTIDE SEQUENCE [LARGE SCALE GENOMIC DNA]</scope>
    <source>
        <strain evidence="13 14">CBAmC</strain>
    </source>
</reference>
<evidence type="ECO:0000256" key="10">
    <source>
        <dbReference type="ARBA" id="ARBA00047937"/>
    </source>
</evidence>
<evidence type="ECO:0000259" key="12">
    <source>
        <dbReference type="Pfam" id="PF05746"/>
    </source>
</evidence>
<evidence type="ECO:0000256" key="7">
    <source>
        <dbReference type="ARBA" id="ARBA00022840"/>
    </source>
</evidence>
<keyword evidence="8 11" id="KW-0648">Protein biosynthesis</keyword>
<evidence type="ECO:0000256" key="8">
    <source>
        <dbReference type="ARBA" id="ARBA00022917"/>
    </source>
</evidence>
<dbReference type="KEGG" id="nao:Y958_21620"/>
<evidence type="ECO:0000256" key="1">
    <source>
        <dbReference type="ARBA" id="ARBA00004496"/>
    </source>
</evidence>
<dbReference type="Pfam" id="PF05746">
    <property type="entry name" value="DALR_1"/>
    <property type="match status" value="1"/>
</dbReference>
<dbReference type="Pfam" id="PF02092">
    <property type="entry name" value="tRNA_synt_2f"/>
    <property type="match status" value="1"/>
</dbReference>
<name>A0A248JYW3_9PROT</name>